<evidence type="ECO:0000313" key="2">
    <source>
        <dbReference type="Proteomes" id="UP000828941"/>
    </source>
</evidence>
<reference evidence="1 2" key="1">
    <citation type="journal article" date="2022" name="DNA Res.">
        <title>Chromosomal-level genome assembly of the orchid tree Bauhinia variegata (Leguminosae; Cercidoideae) supports the allotetraploid origin hypothesis of Bauhinia.</title>
        <authorList>
            <person name="Zhong Y."/>
            <person name="Chen Y."/>
            <person name="Zheng D."/>
            <person name="Pang J."/>
            <person name="Liu Y."/>
            <person name="Luo S."/>
            <person name="Meng S."/>
            <person name="Qian L."/>
            <person name="Wei D."/>
            <person name="Dai S."/>
            <person name="Zhou R."/>
        </authorList>
    </citation>
    <scope>NUCLEOTIDE SEQUENCE [LARGE SCALE GENOMIC DNA]</scope>
    <source>
        <strain evidence="1">BV-YZ2020</strain>
    </source>
</reference>
<comment type="caution">
    <text evidence="1">The sequence shown here is derived from an EMBL/GenBank/DDBJ whole genome shotgun (WGS) entry which is preliminary data.</text>
</comment>
<sequence length="200" mass="23356">MGDSRNIDLEAFISYSDDLVKVLKDKKDVNSLTQCLEQSKTLSSSCDADFNEVRSLLDDYQKKIDSCKKKTEETRSEVAPDAELDLLQREREEELEKECLLQEELRVLSNEFNDLEQLMLSVQERKQTLQKLEQDEVKAQMMLSMYASVTNIIPNLDEQYKISGYVVDREKKEYDKFEFDPSKMTAHDVCNEIWKMVNSP</sequence>
<organism evidence="1 2">
    <name type="scientific">Bauhinia variegata</name>
    <name type="common">Purple orchid tree</name>
    <name type="synonym">Phanera variegata</name>
    <dbReference type="NCBI Taxonomy" id="167791"/>
    <lineage>
        <taxon>Eukaryota</taxon>
        <taxon>Viridiplantae</taxon>
        <taxon>Streptophyta</taxon>
        <taxon>Embryophyta</taxon>
        <taxon>Tracheophyta</taxon>
        <taxon>Spermatophyta</taxon>
        <taxon>Magnoliopsida</taxon>
        <taxon>eudicotyledons</taxon>
        <taxon>Gunneridae</taxon>
        <taxon>Pentapetalae</taxon>
        <taxon>rosids</taxon>
        <taxon>fabids</taxon>
        <taxon>Fabales</taxon>
        <taxon>Fabaceae</taxon>
        <taxon>Cercidoideae</taxon>
        <taxon>Cercideae</taxon>
        <taxon>Bauhiniinae</taxon>
        <taxon>Bauhinia</taxon>
    </lineage>
</organism>
<name>A0ACB9Q5Q4_BAUVA</name>
<dbReference type="Proteomes" id="UP000828941">
    <property type="component" value="Chromosome 1"/>
</dbReference>
<evidence type="ECO:0000313" key="1">
    <source>
        <dbReference type="EMBL" id="KAI4356043.1"/>
    </source>
</evidence>
<accession>A0ACB9Q5Q4</accession>
<proteinExistence type="predicted"/>
<dbReference type="EMBL" id="CM039426">
    <property type="protein sequence ID" value="KAI4356043.1"/>
    <property type="molecule type" value="Genomic_DNA"/>
</dbReference>
<gene>
    <name evidence="1" type="ORF">L6164_000096</name>
</gene>
<protein>
    <submittedName>
        <fullName evidence="1">Uncharacterized protein</fullName>
    </submittedName>
</protein>
<keyword evidence="2" id="KW-1185">Reference proteome</keyword>